<dbReference type="GO" id="GO:0004674">
    <property type="term" value="F:protein serine/threonine kinase activity"/>
    <property type="evidence" value="ECO:0007669"/>
    <property type="project" value="UniProtKB-KW"/>
</dbReference>
<evidence type="ECO:0000313" key="3">
    <source>
        <dbReference type="EMBL" id="QPS59689.1"/>
    </source>
</evidence>
<sequence length="397" mass="42294">MTTLPDFFTTQHQLRELAVLDQGAGSTLFLVEDPAQNQLLVELFSAEHRGVLREAGVAGQLQHSAIAPIVGTGTTTSGQEFFVRRCFPGEQLSDYTGSGVGARHLSREEALATFAPLADAVDFLLQRDRAGYALRALNPRRIILTSNRSTAFLATVGPDAAFTPSRASAQEVIGRLAHLLSAAYPAFRADAAYPSAAAVLEALRAQGSYHQAPQTAPQPAVHPAQQQPFHQPAQPEQPKQPKKKSSTKLLLGLGTGAVALLLIGGLLWFFIGRASWSEQEQALADAHPGLLSSRPGGEGFEGATCESRDPEEGQEAKITCTADGVTYSVAGYGDVEKREAAGPAQGGQELSNGQCTVHSYDLSDAEPLYYMAAEDSDSAVLVWGENAEETRLRLPLC</sequence>
<dbReference type="Gene3D" id="1.10.510.10">
    <property type="entry name" value="Transferase(Phosphotransferase) domain 1"/>
    <property type="match status" value="1"/>
</dbReference>
<reference evidence="4 5" key="1">
    <citation type="submission" date="2018-06" db="EMBL/GenBank/DDBJ databases">
        <authorList>
            <consortium name="Pathogen Informatics"/>
            <person name="Doyle S."/>
        </authorList>
    </citation>
    <scope>NUCLEOTIDE SEQUENCE [LARGE SCALE GENOMIC DNA]</scope>
    <source>
        <strain evidence="4 5">NCTC10288</strain>
    </source>
</reference>
<evidence type="ECO:0000313" key="5">
    <source>
        <dbReference type="Proteomes" id="UP000249264"/>
    </source>
</evidence>
<dbReference type="Proteomes" id="UP000594905">
    <property type="component" value="Chromosome"/>
</dbReference>
<dbReference type="OrthoDB" id="4423738at2"/>
<evidence type="ECO:0000313" key="6">
    <source>
        <dbReference type="Proteomes" id="UP000594905"/>
    </source>
</evidence>
<keyword evidence="4" id="KW-0723">Serine/threonine-protein kinase</keyword>
<feature type="region of interest" description="Disordered" evidence="1">
    <location>
        <begin position="293"/>
        <end position="312"/>
    </location>
</feature>
<dbReference type="KEGG" id="cmin:NCTC10288_00340"/>
<dbReference type="EMBL" id="LS483460">
    <property type="protein sequence ID" value="SQH98579.1"/>
    <property type="molecule type" value="Genomic_DNA"/>
</dbReference>
<dbReference type="EMBL" id="CP065689">
    <property type="protein sequence ID" value="QPS59689.1"/>
    <property type="molecule type" value="Genomic_DNA"/>
</dbReference>
<feature type="transmembrane region" description="Helical" evidence="2">
    <location>
        <begin position="249"/>
        <end position="271"/>
    </location>
</feature>
<dbReference type="STRING" id="38301.NX84_11255"/>
<dbReference type="RefSeq" id="WP_039676613.1">
    <property type="nucleotide sequence ID" value="NZ_CP065689.1"/>
</dbReference>
<keyword evidence="2" id="KW-0812">Transmembrane</keyword>
<feature type="compositionally biased region" description="Low complexity" evidence="1">
    <location>
        <begin position="210"/>
        <end position="237"/>
    </location>
</feature>
<keyword evidence="2" id="KW-1133">Transmembrane helix</keyword>
<reference evidence="3 6" key="2">
    <citation type="submission" date="2020-12" db="EMBL/GenBank/DDBJ databases">
        <title>FDA dAtabase for Regulatory Grade micrObial Sequences (FDA-ARGOS): Supporting development and validation of Infectious Disease Dx tests.</title>
        <authorList>
            <person name="Sproer C."/>
            <person name="Gronow S."/>
            <person name="Severitt S."/>
            <person name="Schroder I."/>
            <person name="Tallon L."/>
            <person name="Sadzewicz L."/>
            <person name="Zhao X."/>
            <person name="Boylan J."/>
            <person name="Ott S."/>
            <person name="Bowen H."/>
            <person name="Vavikolanu K."/>
            <person name="Mehta A."/>
            <person name="Aluvathingal J."/>
            <person name="Nadendla S."/>
            <person name="Lowell S."/>
            <person name="Myers T."/>
            <person name="Yan Y."/>
            <person name="Sichtig H."/>
        </authorList>
    </citation>
    <scope>NUCLEOTIDE SEQUENCE [LARGE SCALE GENOMIC DNA]</scope>
    <source>
        <strain evidence="3 6">FDAARGOS_894</strain>
    </source>
</reference>
<dbReference type="GeneID" id="70782283"/>
<organism evidence="4 5">
    <name type="scientific">Corynebacterium minutissimum</name>
    <dbReference type="NCBI Taxonomy" id="38301"/>
    <lineage>
        <taxon>Bacteria</taxon>
        <taxon>Bacillati</taxon>
        <taxon>Actinomycetota</taxon>
        <taxon>Actinomycetes</taxon>
        <taxon>Mycobacteriales</taxon>
        <taxon>Corynebacteriaceae</taxon>
        <taxon>Corynebacterium</taxon>
    </lineage>
</organism>
<evidence type="ECO:0000256" key="1">
    <source>
        <dbReference type="SAM" id="MobiDB-lite"/>
    </source>
</evidence>
<dbReference type="Proteomes" id="UP000249264">
    <property type="component" value="Chromosome 1"/>
</dbReference>
<evidence type="ECO:0000313" key="4">
    <source>
        <dbReference type="EMBL" id="SQH98579.1"/>
    </source>
</evidence>
<dbReference type="SUPFAM" id="SSF56112">
    <property type="entry name" value="Protein kinase-like (PK-like)"/>
    <property type="match status" value="1"/>
</dbReference>
<feature type="region of interest" description="Disordered" evidence="1">
    <location>
        <begin position="209"/>
        <end position="246"/>
    </location>
</feature>
<keyword evidence="4" id="KW-0418">Kinase</keyword>
<keyword evidence="4" id="KW-0808">Transferase</keyword>
<dbReference type="AlphaFoldDB" id="A0A2X4R8X8"/>
<gene>
    <name evidence="3" type="ORF">I6G51_00220</name>
    <name evidence="4" type="ORF">NCTC10288_00340</name>
</gene>
<keyword evidence="6" id="KW-1185">Reference proteome</keyword>
<protein>
    <submittedName>
        <fullName evidence="4">Serine/threonine protein kinase</fullName>
    </submittedName>
</protein>
<proteinExistence type="predicted"/>
<evidence type="ECO:0000256" key="2">
    <source>
        <dbReference type="SAM" id="Phobius"/>
    </source>
</evidence>
<keyword evidence="2" id="KW-0472">Membrane</keyword>
<accession>A0A2X4R8X8</accession>
<dbReference type="InterPro" id="IPR011009">
    <property type="entry name" value="Kinase-like_dom_sf"/>
</dbReference>
<name>A0A2X4R8X8_9CORY</name>